<dbReference type="Proteomes" id="UP001238603">
    <property type="component" value="Unassembled WGS sequence"/>
</dbReference>
<evidence type="ECO:0000313" key="3">
    <source>
        <dbReference type="Proteomes" id="UP001238603"/>
    </source>
</evidence>
<dbReference type="InterPro" id="IPR041261">
    <property type="entry name" value="R2K_2"/>
</dbReference>
<protein>
    <submittedName>
        <fullName evidence="2">ATP-grasp domain-containing protein</fullName>
    </submittedName>
</protein>
<evidence type="ECO:0000313" key="2">
    <source>
        <dbReference type="EMBL" id="MDL5034414.1"/>
    </source>
</evidence>
<sequence>MTEATRLPSSILCQRLSNQSTEARTVRQAGLMLDLPVQMVGIEQLVDQPAVFKGMLVSGALPVGSVEFLRTAMEVAGIREPESMSYPPALRPFLGRWLQSMPVGQVQGTWFVKPIQTKLFTGFMWHASRGQTAHEDLQLYGEHDAEQLRVLQSLPLDTEIWVAEPVNFLCEWRYYVLDHQVIGAARYDADGLDAAPAPDIHVLNAAIAAMQRTGDDAPVAYALDLGVLSTGQTVLVEANDAWALGLYGGGPAPRHYVELLTARWRQLLLCGICEMA</sequence>
<keyword evidence="3" id="KW-1185">Reference proteome</keyword>
<feature type="domain" description="ATP-grasp" evidence="1">
    <location>
        <begin position="93"/>
        <end position="249"/>
    </location>
</feature>
<reference evidence="2 3" key="1">
    <citation type="submission" date="2023-06" db="EMBL/GenBank/DDBJ databases">
        <title>Pelomonas sp. APW6 16S ribosomal RNA gene genome sequencing and assembly.</title>
        <authorList>
            <person name="Woo H."/>
        </authorList>
    </citation>
    <scope>NUCLEOTIDE SEQUENCE [LARGE SCALE GENOMIC DNA]</scope>
    <source>
        <strain evidence="2 3">APW6</strain>
    </source>
</reference>
<dbReference type="RefSeq" id="WP_285984489.1">
    <property type="nucleotide sequence ID" value="NZ_JASVDS010000008.1"/>
</dbReference>
<proteinExistence type="predicted"/>
<name>A0ABT7LNG6_9BURK</name>
<evidence type="ECO:0000259" key="1">
    <source>
        <dbReference type="Pfam" id="PF18299"/>
    </source>
</evidence>
<dbReference type="Pfam" id="PF18299">
    <property type="entry name" value="R2K_2"/>
    <property type="match status" value="1"/>
</dbReference>
<dbReference type="EMBL" id="JASVDS010000008">
    <property type="protein sequence ID" value="MDL5034414.1"/>
    <property type="molecule type" value="Genomic_DNA"/>
</dbReference>
<comment type="caution">
    <text evidence="2">The sequence shown here is derived from an EMBL/GenBank/DDBJ whole genome shotgun (WGS) entry which is preliminary data.</text>
</comment>
<accession>A0ABT7LNG6</accession>
<gene>
    <name evidence="2" type="ORF">QRD43_21100</name>
</gene>
<organism evidence="2 3">
    <name type="scientific">Roseateles subflavus</name>
    <dbReference type="NCBI Taxonomy" id="3053353"/>
    <lineage>
        <taxon>Bacteria</taxon>
        <taxon>Pseudomonadati</taxon>
        <taxon>Pseudomonadota</taxon>
        <taxon>Betaproteobacteria</taxon>
        <taxon>Burkholderiales</taxon>
        <taxon>Sphaerotilaceae</taxon>
        <taxon>Roseateles</taxon>
    </lineage>
</organism>